<feature type="region of interest" description="Disordered" evidence="1">
    <location>
        <begin position="109"/>
        <end position="128"/>
    </location>
</feature>
<dbReference type="NCBIfam" id="TIGR03988">
    <property type="entry name" value="antisig_RsrA"/>
    <property type="match status" value="1"/>
</dbReference>
<dbReference type="EMBL" id="JAAMPA010000001">
    <property type="protein sequence ID" value="NIH67828.1"/>
    <property type="molecule type" value="Genomic_DNA"/>
</dbReference>
<name>A0A846LR13_9ACTN</name>
<dbReference type="AlphaFoldDB" id="A0A846LR13"/>
<dbReference type="RefSeq" id="WP_166755154.1">
    <property type="nucleotide sequence ID" value="NZ_BAABJU010000012.1"/>
</dbReference>
<comment type="caution">
    <text evidence="4">The sequence shown here is derived from an EMBL/GenBank/DDBJ whole genome shotgun (WGS) entry which is preliminary data.</text>
</comment>
<reference evidence="4 5" key="3">
    <citation type="submission" date="2020-02" db="EMBL/GenBank/DDBJ databases">
        <title>Sequencing the genomes of 1000 actinobacteria strains.</title>
        <authorList>
            <person name="Klenk H.-P."/>
        </authorList>
    </citation>
    <scope>NUCLEOTIDE SEQUENCE [LARGE SCALE GENOMIC DNA]</scope>
    <source>
        <strain evidence="4 5">DSM 45201</strain>
    </source>
</reference>
<evidence type="ECO:0000313" key="6">
    <source>
        <dbReference type="Proteomes" id="UP000648663"/>
    </source>
</evidence>
<reference evidence="3" key="4">
    <citation type="submission" date="2024-05" db="EMBL/GenBank/DDBJ databases">
        <authorList>
            <person name="Sun Q."/>
            <person name="Zhou Y."/>
        </authorList>
    </citation>
    <scope>NUCLEOTIDE SEQUENCE</scope>
    <source>
        <strain evidence="3">CGMCC 4.5581</strain>
    </source>
</reference>
<evidence type="ECO:0000259" key="2">
    <source>
        <dbReference type="Pfam" id="PF13490"/>
    </source>
</evidence>
<dbReference type="Proteomes" id="UP000552836">
    <property type="component" value="Unassembled WGS sequence"/>
</dbReference>
<proteinExistence type="predicted"/>
<evidence type="ECO:0000313" key="3">
    <source>
        <dbReference type="EMBL" id="GGL70889.1"/>
    </source>
</evidence>
<protein>
    <submittedName>
        <fullName evidence="4">Mycothiol system anti-sigma-R factor</fullName>
    </submittedName>
</protein>
<reference evidence="6" key="2">
    <citation type="journal article" date="2019" name="Int. J. Syst. Evol. Microbiol.">
        <title>The Global Catalogue of Microorganisms (GCM) 10K type strain sequencing project: providing services to taxonomists for standard genome sequencing and annotation.</title>
        <authorList>
            <consortium name="The Broad Institute Genomics Platform"/>
            <consortium name="The Broad Institute Genome Sequencing Center for Infectious Disease"/>
            <person name="Wu L."/>
            <person name="Ma J."/>
        </authorList>
    </citation>
    <scope>NUCLEOTIDE SEQUENCE [LARGE SCALE GENOMIC DNA]</scope>
    <source>
        <strain evidence="6">CGMCC 4.5581</strain>
    </source>
</reference>
<evidence type="ECO:0000313" key="4">
    <source>
        <dbReference type="EMBL" id="NIH67828.1"/>
    </source>
</evidence>
<dbReference type="InterPro" id="IPR027383">
    <property type="entry name" value="Znf_put"/>
</dbReference>
<evidence type="ECO:0000313" key="5">
    <source>
        <dbReference type="Proteomes" id="UP000552836"/>
    </source>
</evidence>
<sequence>MSNDAHGGEGHGAEIASCDDVLSHVFEFLDHETDDARRAVIAEHLEDCSPCLRQFGIEQEFKALVRRRCGGDPTPIGLRDRIKVQLTTVSFEEDGTQVRVEKTSIETSVETTSIGTGGAELPGERPTA</sequence>
<evidence type="ECO:0000256" key="1">
    <source>
        <dbReference type="SAM" id="MobiDB-lite"/>
    </source>
</evidence>
<dbReference type="Proteomes" id="UP000648663">
    <property type="component" value="Unassembled WGS sequence"/>
</dbReference>
<accession>A0A846LR13</accession>
<reference evidence="3" key="1">
    <citation type="journal article" date="2014" name="Int. J. Syst. Evol. Microbiol.">
        <title>Complete genome of a new Firmicutes species belonging to the dominant human colonic microbiota ('Ruminococcus bicirculans') reveals two chromosomes and a selective capacity to utilize plant glucans.</title>
        <authorList>
            <consortium name="NISC Comparative Sequencing Program"/>
            <person name="Wegmann U."/>
            <person name="Louis P."/>
            <person name="Goesmann A."/>
            <person name="Henrissat B."/>
            <person name="Duncan S.H."/>
            <person name="Flint H.J."/>
        </authorList>
    </citation>
    <scope>NUCLEOTIDE SEQUENCE</scope>
    <source>
        <strain evidence="3">CGMCC 4.5581</strain>
    </source>
</reference>
<organism evidence="4 5">
    <name type="scientific">Modestobacter marinus</name>
    <dbReference type="NCBI Taxonomy" id="477641"/>
    <lineage>
        <taxon>Bacteria</taxon>
        <taxon>Bacillati</taxon>
        <taxon>Actinomycetota</taxon>
        <taxon>Actinomycetes</taxon>
        <taxon>Geodermatophilales</taxon>
        <taxon>Geodermatophilaceae</taxon>
        <taxon>Modestobacter</taxon>
    </lineage>
</organism>
<dbReference type="EMBL" id="BMMI01000005">
    <property type="protein sequence ID" value="GGL70889.1"/>
    <property type="molecule type" value="Genomic_DNA"/>
</dbReference>
<dbReference type="Pfam" id="PF13490">
    <property type="entry name" value="zf-HC2"/>
    <property type="match status" value="1"/>
</dbReference>
<keyword evidence="6" id="KW-1185">Reference proteome</keyword>
<gene>
    <name evidence="4" type="ORF">FB380_002274</name>
    <name evidence="3" type="ORF">GCM10011589_29110</name>
</gene>
<feature type="domain" description="Putative zinc-finger" evidence="2">
    <location>
        <begin position="18"/>
        <end position="51"/>
    </location>
</feature>
<dbReference type="InterPro" id="IPR024020">
    <property type="entry name" value="Anit_sigma_mycothiol_RsrA"/>
</dbReference>